<dbReference type="InterPro" id="IPR050109">
    <property type="entry name" value="HTH-type_TetR-like_transc_reg"/>
</dbReference>
<dbReference type="GO" id="GO:0000976">
    <property type="term" value="F:transcription cis-regulatory region binding"/>
    <property type="evidence" value="ECO:0007669"/>
    <property type="project" value="TreeGrafter"/>
</dbReference>
<dbReference type="PROSITE" id="PS50977">
    <property type="entry name" value="HTH_TETR_2"/>
    <property type="match status" value="1"/>
</dbReference>
<dbReference type="InterPro" id="IPR036271">
    <property type="entry name" value="Tet_transcr_reg_TetR-rel_C_sf"/>
</dbReference>
<dbReference type="SUPFAM" id="SSF48498">
    <property type="entry name" value="Tetracyclin repressor-like, C-terminal domain"/>
    <property type="match status" value="1"/>
</dbReference>
<evidence type="ECO:0000256" key="3">
    <source>
        <dbReference type="ARBA" id="ARBA00023125"/>
    </source>
</evidence>
<dbReference type="KEGG" id="ahm:TL08_19885"/>
<evidence type="ECO:0000313" key="8">
    <source>
        <dbReference type="Proteomes" id="UP000095210"/>
    </source>
</evidence>
<dbReference type="Pfam" id="PF00440">
    <property type="entry name" value="TetR_N"/>
    <property type="match status" value="1"/>
</dbReference>
<dbReference type="PANTHER" id="PTHR30055:SF219">
    <property type="entry name" value="TRANSCRIPTIONAL REGULATORY PROTEIN"/>
    <property type="match status" value="1"/>
</dbReference>
<dbReference type="PANTHER" id="PTHR30055">
    <property type="entry name" value="HTH-TYPE TRANSCRIPTIONAL REGULATOR RUTR"/>
    <property type="match status" value="1"/>
</dbReference>
<feature type="DNA-binding region" description="H-T-H motif" evidence="5">
    <location>
        <begin position="25"/>
        <end position="44"/>
    </location>
</feature>
<dbReference type="RefSeq" id="WP_069851064.1">
    <property type="nucleotide sequence ID" value="NZ_CP014859.1"/>
</dbReference>
<evidence type="ECO:0000259" key="6">
    <source>
        <dbReference type="PROSITE" id="PS50977"/>
    </source>
</evidence>
<feature type="domain" description="HTH tetR-type" evidence="6">
    <location>
        <begin position="1"/>
        <end position="62"/>
    </location>
</feature>
<dbReference type="Pfam" id="PF13977">
    <property type="entry name" value="TetR_C_6"/>
    <property type="match status" value="1"/>
</dbReference>
<evidence type="ECO:0000256" key="2">
    <source>
        <dbReference type="ARBA" id="ARBA00023015"/>
    </source>
</evidence>
<protein>
    <submittedName>
        <fullName evidence="7">Transcriptional regulator, TetR family</fullName>
    </submittedName>
</protein>
<dbReference type="GO" id="GO:0003700">
    <property type="term" value="F:DNA-binding transcription factor activity"/>
    <property type="evidence" value="ECO:0007669"/>
    <property type="project" value="TreeGrafter"/>
</dbReference>
<name>A0AAC9MYV8_9PSEU</name>
<dbReference type="InterPro" id="IPR039538">
    <property type="entry name" value="BetI_C"/>
</dbReference>
<proteinExistence type="predicted"/>
<keyword evidence="1" id="KW-0678">Repressor</keyword>
<dbReference type="SUPFAM" id="SSF46689">
    <property type="entry name" value="Homeodomain-like"/>
    <property type="match status" value="1"/>
</dbReference>
<evidence type="ECO:0000256" key="4">
    <source>
        <dbReference type="ARBA" id="ARBA00023163"/>
    </source>
</evidence>
<evidence type="ECO:0000313" key="7">
    <source>
        <dbReference type="EMBL" id="AOS64768.1"/>
    </source>
</evidence>
<reference evidence="8" key="1">
    <citation type="submission" date="2016-03" db="EMBL/GenBank/DDBJ databases">
        <title>Complete genome sequence of the type strain Actinoalloteichus hymeniacidonis DSM 45092.</title>
        <authorList>
            <person name="Schaffert L."/>
            <person name="Albersmeier A."/>
            <person name="Winkler A."/>
            <person name="Kalinowski J."/>
            <person name="Zotchev S."/>
            <person name="Ruckert C."/>
        </authorList>
    </citation>
    <scope>NUCLEOTIDE SEQUENCE [LARGE SCALE GENOMIC DNA]</scope>
    <source>
        <strain evidence="8">HPA177(T) (DSM 45092(T))</strain>
    </source>
</reference>
<gene>
    <name evidence="7" type="ORF">TL08_19885</name>
</gene>
<organism evidence="7 8">
    <name type="scientific">Actinoalloteichus hymeniacidonis</name>
    <dbReference type="NCBI Taxonomy" id="340345"/>
    <lineage>
        <taxon>Bacteria</taxon>
        <taxon>Bacillati</taxon>
        <taxon>Actinomycetota</taxon>
        <taxon>Actinomycetes</taxon>
        <taxon>Pseudonocardiales</taxon>
        <taxon>Pseudonocardiaceae</taxon>
        <taxon>Actinoalloteichus</taxon>
    </lineage>
</organism>
<dbReference type="InterPro" id="IPR009057">
    <property type="entry name" value="Homeodomain-like_sf"/>
</dbReference>
<dbReference type="EMBL" id="CP014859">
    <property type="protein sequence ID" value="AOS64768.1"/>
    <property type="molecule type" value="Genomic_DNA"/>
</dbReference>
<dbReference type="Gene3D" id="1.10.357.10">
    <property type="entry name" value="Tetracycline Repressor, domain 2"/>
    <property type="match status" value="1"/>
</dbReference>
<dbReference type="Proteomes" id="UP000095210">
    <property type="component" value="Chromosome"/>
</dbReference>
<evidence type="ECO:0000256" key="5">
    <source>
        <dbReference type="PROSITE-ProRule" id="PRU00335"/>
    </source>
</evidence>
<keyword evidence="4" id="KW-0804">Transcription</keyword>
<accession>A0AAC9MYV8</accession>
<evidence type="ECO:0000256" key="1">
    <source>
        <dbReference type="ARBA" id="ARBA00022491"/>
    </source>
</evidence>
<keyword evidence="3 5" id="KW-0238">DNA-binding</keyword>
<dbReference type="InterPro" id="IPR001647">
    <property type="entry name" value="HTH_TetR"/>
</dbReference>
<dbReference type="AlphaFoldDB" id="A0AAC9MYV8"/>
<keyword evidence="2" id="KW-0805">Transcription regulation</keyword>
<keyword evidence="8" id="KW-1185">Reference proteome</keyword>
<sequence length="191" mass="20080">MSQRDDLLAGARKCLIEKGYSATTARDIVAASGGAHLGSIGYHFGSKDALMNTAVMDAASEWGDTVEAAVRSATDDETADQRFETLITALLAAIPEDRPLLIASIQAFAQAQFDPAMREKLAAGYGEARTAFASMLLGQTPDSVDDAAVRGLGSAIYAMVTGYIVQAMIDPDSMPDAQDVVAGIRMLMPSD</sequence>